<dbReference type="Proteomes" id="UP000095287">
    <property type="component" value="Unplaced"/>
</dbReference>
<dbReference type="EC" id="2.4.1.17" evidence="2"/>
<keyword evidence="7" id="KW-1185">Reference proteome</keyword>
<feature type="transmembrane region" description="Helical" evidence="6">
    <location>
        <begin position="113"/>
        <end position="137"/>
    </location>
</feature>
<proteinExistence type="inferred from homology"/>
<evidence type="ECO:0000256" key="1">
    <source>
        <dbReference type="ARBA" id="ARBA00009995"/>
    </source>
</evidence>
<accession>A0A1I8AWB3</accession>
<evidence type="ECO:0000256" key="2">
    <source>
        <dbReference type="ARBA" id="ARBA00012544"/>
    </source>
</evidence>
<comment type="similarity">
    <text evidence="1">Belongs to the UDP-glycosyltransferase family.</text>
</comment>
<evidence type="ECO:0000313" key="7">
    <source>
        <dbReference type="Proteomes" id="UP000095287"/>
    </source>
</evidence>
<evidence type="ECO:0000256" key="6">
    <source>
        <dbReference type="SAM" id="Phobius"/>
    </source>
</evidence>
<evidence type="ECO:0000256" key="5">
    <source>
        <dbReference type="ARBA" id="ARBA00047475"/>
    </source>
</evidence>
<evidence type="ECO:0000256" key="3">
    <source>
        <dbReference type="ARBA" id="ARBA00022676"/>
    </source>
</evidence>
<evidence type="ECO:0000313" key="8">
    <source>
        <dbReference type="WBParaSite" id="L893_g991.t1"/>
    </source>
</evidence>
<keyword evidence="6" id="KW-0812">Transmembrane</keyword>
<sequence length="157" mass="17772">MNSILESAHRGVPIISVPLFADQARNAKMMTRLGSGIDISRFDLGDVEKFSSSIKKVLTEEKYAATAKRVAFMIKNRPMNQTDVFVKHVEFAAQFGAVPAMTSLEINMSFIEYYMLDAIALVISGILILFVLVCWTLKYCGQFIRERLLQKQKQKTQ</sequence>
<name>A0A1I8AWB3_9BILA</name>
<dbReference type="AlphaFoldDB" id="A0A1I8AWB3"/>
<dbReference type="Pfam" id="PF00201">
    <property type="entry name" value="UDPGT"/>
    <property type="match status" value="1"/>
</dbReference>
<dbReference type="PANTHER" id="PTHR48043">
    <property type="entry name" value="EG:EG0003.4 PROTEIN-RELATED"/>
    <property type="match status" value="1"/>
</dbReference>
<comment type="catalytic activity">
    <reaction evidence="5">
        <text>glucuronate acceptor + UDP-alpha-D-glucuronate = acceptor beta-D-glucuronoside + UDP + H(+)</text>
        <dbReference type="Rhea" id="RHEA:21032"/>
        <dbReference type="ChEBI" id="CHEBI:15378"/>
        <dbReference type="ChEBI" id="CHEBI:58052"/>
        <dbReference type="ChEBI" id="CHEBI:58223"/>
        <dbReference type="ChEBI" id="CHEBI:132367"/>
        <dbReference type="ChEBI" id="CHEBI:132368"/>
        <dbReference type="EC" id="2.4.1.17"/>
    </reaction>
</comment>
<evidence type="ECO:0000256" key="4">
    <source>
        <dbReference type="ARBA" id="ARBA00022679"/>
    </source>
</evidence>
<dbReference type="GO" id="GO:0015020">
    <property type="term" value="F:glucuronosyltransferase activity"/>
    <property type="evidence" value="ECO:0007669"/>
    <property type="project" value="UniProtKB-EC"/>
</dbReference>
<dbReference type="PANTHER" id="PTHR48043:SF23">
    <property type="entry name" value="UDP-GLUCURONOSYLTRANSFERASE"/>
    <property type="match status" value="1"/>
</dbReference>
<protein>
    <recommendedName>
        <fullName evidence="2">glucuronosyltransferase</fullName>
        <ecNumber evidence="2">2.4.1.17</ecNumber>
    </recommendedName>
</protein>
<dbReference type="InterPro" id="IPR050271">
    <property type="entry name" value="UDP-glycosyltransferase"/>
</dbReference>
<keyword evidence="6" id="KW-0472">Membrane</keyword>
<dbReference type="Gene3D" id="3.40.50.2000">
    <property type="entry name" value="Glycogen Phosphorylase B"/>
    <property type="match status" value="1"/>
</dbReference>
<keyword evidence="4" id="KW-0808">Transferase</keyword>
<dbReference type="WBParaSite" id="L893_g991.t1">
    <property type="protein sequence ID" value="L893_g991.t1"/>
    <property type="gene ID" value="L893_g991"/>
</dbReference>
<organism evidence="7 8">
    <name type="scientific">Steinernema glaseri</name>
    <dbReference type="NCBI Taxonomy" id="37863"/>
    <lineage>
        <taxon>Eukaryota</taxon>
        <taxon>Metazoa</taxon>
        <taxon>Ecdysozoa</taxon>
        <taxon>Nematoda</taxon>
        <taxon>Chromadorea</taxon>
        <taxon>Rhabditida</taxon>
        <taxon>Tylenchina</taxon>
        <taxon>Panagrolaimomorpha</taxon>
        <taxon>Strongyloidoidea</taxon>
        <taxon>Steinernematidae</taxon>
        <taxon>Steinernema</taxon>
    </lineage>
</organism>
<keyword evidence="3" id="KW-0328">Glycosyltransferase</keyword>
<reference evidence="8" key="1">
    <citation type="submission" date="2016-11" db="UniProtKB">
        <authorList>
            <consortium name="WormBaseParasite"/>
        </authorList>
    </citation>
    <scope>IDENTIFICATION</scope>
</reference>
<dbReference type="SUPFAM" id="SSF53756">
    <property type="entry name" value="UDP-Glycosyltransferase/glycogen phosphorylase"/>
    <property type="match status" value="1"/>
</dbReference>
<dbReference type="InterPro" id="IPR002213">
    <property type="entry name" value="UDP_glucos_trans"/>
</dbReference>
<keyword evidence="6" id="KW-1133">Transmembrane helix</keyword>